<evidence type="ECO:0000259" key="6">
    <source>
        <dbReference type="SMART" id="SM00827"/>
    </source>
</evidence>
<dbReference type="GO" id="GO:0004314">
    <property type="term" value="F:[acyl-carrier-protein] S-malonyltransferase activity"/>
    <property type="evidence" value="ECO:0007669"/>
    <property type="project" value="UniProtKB-EC"/>
</dbReference>
<comment type="caution">
    <text evidence="7">The sequence shown here is derived from an EMBL/GenBank/DDBJ whole genome shotgun (WGS) entry which is preliminary data.</text>
</comment>
<evidence type="ECO:0000256" key="5">
    <source>
        <dbReference type="PIRSR" id="PIRSR000446-1"/>
    </source>
</evidence>
<dbReference type="Gene3D" id="3.30.70.250">
    <property type="entry name" value="Malonyl-CoA ACP transacylase, ACP-binding"/>
    <property type="match status" value="1"/>
</dbReference>
<comment type="similarity">
    <text evidence="4">Belongs to the fabD family.</text>
</comment>
<dbReference type="InterPro" id="IPR016035">
    <property type="entry name" value="Acyl_Trfase/lysoPLipase"/>
</dbReference>
<dbReference type="AlphaFoldDB" id="A0A4R8GZC8"/>
<evidence type="ECO:0000313" key="8">
    <source>
        <dbReference type="Proteomes" id="UP000295832"/>
    </source>
</evidence>
<comment type="catalytic activity">
    <reaction evidence="3 4">
        <text>holo-[ACP] + malonyl-CoA = malonyl-[ACP] + CoA</text>
        <dbReference type="Rhea" id="RHEA:41792"/>
        <dbReference type="Rhea" id="RHEA-COMP:9623"/>
        <dbReference type="Rhea" id="RHEA-COMP:9685"/>
        <dbReference type="ChEBI" id="CHEBI:57287"/>
        <dbReference type="ChEBI" id="CHEBI:57384"/>
        <dbReference type="ChEBI" id="CHEBI:64479"/>
        <dbReference type="ChEBI" id="CHEBI:78449"/>
        <dbReference type="EC" id="2.3.1.39"/>
    </reaction>
</comment>
<name>A0A4R8GZC8_9FIRM</name>
<keyword evidence="2 4" id="KW-0012">Acyltransferase</keyword>
<protein>
    <recommendedName>
        <fullName evidence="4">Malonyl CoA-acyl carrier protein transacylase</fullName>
        <ecNumber evidence="4">2.3.1.39</ecNumber>
    </recommendedName>
</protein>
<evidence type="ECO:0000256" key="4">
    <source>
        <dbReference type="PIRNR" id="PIRNR000446"/>
    </source>
</evidence>
<dbReference type="SMART" id="SM00827">
    <property type="entry name" value="PKS_AT"/>
    <property type="match status" value="1"/>
</dbReference>
<accession>A0A4R8GZC8</accession>
<evidence type="ECO:0000256" key="2">
    <source>
        <dbReference type="ARBA" id="ARBA00023315"/>
    </source>
</evidence>
<dbReference type="Gene3D" id="3.40.366.10">
    <property type="entry name" value="Malonyl-Coenzyme A Acyl Carrier Protein, domain 2"/>
    <property type="match status" value="1"/>
</dbReference>
<dbReference type="SUPFAM" id="SSF52151">
    <property type="entry name" value="FabD/lysophospholipase-like"/>
    <property type="match status" value="1"/>
</dbReference>
<evidence type="ECO:0000256" key="1">
    <source>
        <dbReference type="ARBA" id="ARBA00022679"/>
    </source>
</evidence>
<dbReference type="SUPFAM" id="SSF55048">
    <property type="entry name" value="Probable ACP-binding domain of malonyl-CoA ACP transacylase"/>
    <property type="match status" value="1"/>
</dbReference>
<dbReference type="PANTHER" id="PTHR42681">
    <property type="entry name" value="MALONYL-COA-ACYL CARRIER PROTEIN TRANSACYLASE, MITOCHONDRIAL"/>
    <property type="match status" value="1"/>
</dbReference>
<dbReference type="FunFam" id="3.30.70.250:FF:000001">
    <property type="entry name" value="Malonyl CoA-acyl carrier protein transacylase"/>
    <property type="match status" value="1"/>
</dbReference>
<dbReference type="GO" id="GO:0005829">
    <property type="term" value="C:cytosol"/>
    <property type="evidence" value="ECO:0007669"/>
    <property type="project" value="TreeGrafter"/>
</dbReference>
<dbReference type="RefSeq" id="WP_134115970.1">
    <property type="nucleotide sequence ID" value="NZ_SOEG01000008.1"/>
</dbReference>
<dbReference type="EC" id="2.3.1.39" evidence="4"/>
<dbReference type="NCBIfam" id="TIGR00128">
    <property type="entry name" value="fabD"/>
    <property type="match status" value="1"/>
</dbReference>
<keyword evidence="8" id="KW-1185">Reference proteome</keyword>
<dbReference type="InterPro" id="IPR050858">
    <property type="entry name" value="Mal-CoA-ACP_Trans/PKS_FabD"/>
</dbReference>
<reference evidence="7 8" key="1">
    <citation type="submission" date="2019-03" db="EMBL/GenBank/DDBJ databases">
        <title>Subsurface microbial communities from deep shales in Ohio and West Virginia, USA.</title>
        <authorList>
            <person name="Wrighton K."/>
        </authorList>
    </citation>
    <scope>NUCLEOTIDE SEQUENCE [LARGE SCALE GENOMIC DNA]</scope>
    <source>
        <strain evidence="7 8">MSL 6dP</strain>
    </source>
</reference>
<dbReference type="Proteomes" id="UP000295832">
    <property type="component" value="Unassembled WGS sequence"/>
</dbReference>
<dbReference type="InterPro" id="IPR014043">
    <property type="entry name" value="Acyl_transferase_dom"/>
</dbReference>
<feature type="domain" description="Malonyl-CoA:ACP transacylase (MAT)" evidence="6">
    <location>
        <begin position="7"/>
        <end position="296"/>
    </location>
</feature>
<feature type="active site" evidence="5">
    <location>
        <position position="200"/>
    </location>
</feature>
<feature type="active site" evidence="5">
    <location>
        <position position="91"/>
    </location>
</feature>
<dbReference type="EMBL" id="SOEG01000008">
    <property type="protein sequence ID" value="TDX52097.1"/>
    <property type="molecule type" value="Genomic_DNA"/>
</dbReference>
<dbReference type="PIRSF" id="PIRSF000446">
    <property type="entry name" value="Mct"/>
    <property type="match status" value="1"/>
</dbReference>
<sequence length="309" mass="33245">MGKVAFIFPGQGSQKVGMGFDLAEEFSAVKEIFEEADNSIDIDVSKLCFEGPEEDLKKTANTQPAILATSIAIYRLLLEKGIEPDVVAGHSLGEYSALVAGGVLDFSDAIRLVRKRGQLMTEADPSGKGTMAAIIGLTADEVEKVCEEGSQYGVVEPANFNCPGQVVISGEKEAVTKTADLAKDAGAKKAIVLNVSGPFHSSLMKSAGDKLAKELEEVNFNDAKIPVVTNINAKFTNQAEEFSNSLIKQISGSVRWEESIKAMIEDGVDTFIEVGPGRVLKGFMRRIDRSVTALNIEDLRSLNKTLKKL</sequence>
<evidence type="ECO:0000256" key="3">
    <source>
        <dbReference type="ARBA" id="ARBA00048462"/>
    </source>
</evidence>
<dbReference type="InterPro" id="IPR024925">
    <property type="entry name" value="Malonyl_CoA-ACP_transAc"/>
</dbReference>
<proteinExistence type="inferred from homology"/>
<dbReference type="STRING" id="926561.GCA_000379025_02524"/>
<gene>
    <name evidence="7" type="ORF">C7959_10819</name>
</gene>
<dbReference type="PANTHER" id="PTHR42681:SF1">
    <property type="entry name" value="MALONYL-COA-ACYL CARRIER PROTEIN TRANSACYLASE, MITOCHONDRIAL"/>
    <property type="match status" value="1"/>
</dbReference>
<organism evidence="7 8">
    <name type="scientific">Orenia marismortui</name>
    <dbReference type="NCBI Taxonomy" id="46469"/>
    <lineage>
        <taxon>Bacteria</taxon>
        <taxon>Bacillati</taxon>
        <taxon>Bacillota</taxon>
        <taxon>Clostridia</taxon>
        <taxon>Halanaerobiales</taxon>
        <taxon>Halobacteroidaceae</taxon>
        <taxon>Orenia</taxon>
    </lineage>
</organism>
<dbReference type="Pfam" id="PF00698">
    <property type="entry name" value="Acyl_transf_1"/>
    <property type="match status" value="1"/>
</dbReference>
<dbReference type="GO" id="GO:0006633">
    <property type="term" value="P:fatty acid biosynthetic process"/>
    <property type="evidence" value="ECO:0007669"/>
    <property type="project" value="TreeGrafter"/>
</dbReference>
<dbReference type="InterPro" id="IPR001227">
    <property type="entry name" value="Ac_transferase_dom_sf"/>
</dbReference>
<dbReference type="InterPro" id="IPR004410">
    <property type="entry name" value="Malonyl_CoA-ACP_transAc_FabD"/>
</dbReference>
<keyword evidence="1 4" id="KW-0808">Transferase</keyword>
<dbReference type="InterPro" id="IPR016036">
    <property type="entry name" value="Malonyl_transacylase_ACP-bd"/>
</dbReference>
<evidence type="ECO:0000313" key="7">
    <source>
        <dbReference type="EMBL" id="TDX52097.1"/>
    </source>
</evidence>